<protein>
    <submittedName>
        <fullName evidence="2">Uncharacterized protein</fullName>
    </submittedName>
</protein>
<dbReference type="EMBL" id="JASMQC010000047">
    <property type="protein sequence ID" value="KAK1929538.1"/>
    <property type="molecule type" value="Genomic_DNA"/>
</dbReference>
<dbReference type="AlphaFoldDB" id="A0AAD9G0B4"/>
<accession>A0AAD9G0B4</accession>
<evidence type="ECO:0000313" key="3">
    <source>
        <dbReference type="Proteomes" id="UP001259832"/>
    </source>
</evidence>
<gene>
    <name evidence="2" type="ORF">P3T76_014936</name>
</gene>
<comment type="caution">
    <text evidence="2">The sequence shown here is derived from an EMBL/GenBank/DDBJ whole genome shotgun (WGS) entry which is preliminary data.</text>
</comment>
<evidence type="ECO:0000256" key="1">
    <source>
        <dbReference type="SAM" id="MobiDB-lite"/>
    </source>
</evidence>
<organism evidence="2 3">
    <name type="scientific">Phytophthora citrophthora</name>
    <dbReference type="NCBI Taxonomy" id="4793"/>
    <lineage>
        <taxon>Eukaryota</taxon>
        <taxon>Sar</taxon>
        <taxon>Stramenopiles</taxon>
        <taxon>Oomycota</taxon>
        <taxon>Peronosporomycetes</taxon>
        <taxon>Peronosporales</taxon>
        <taxon>Peronosporaceae</taxon>
        <taxon>Phytophthora</taxon>
    </lineage>
</organism>
<proteinExistence type="predicted"/>
<evidence type="ECO:0000313" key="2">
    <source>
        <dbReference type="EMBL" id="KAK1929538.1"/>
    </source>
</evidence>
<dbReference type="Proteomes" id="UP001259832">
    <property type="component" value="Unassembled WGS sequence"/>
</dbReference>
<name>A0AAD9G0B4_9STRA</name>
<keyword evidence="3" id="KW-1185">Reference proteome</keyword>
<feature type="region of interest" description="Disordered" evidence="1">
    <location>
        <begin position="51"/>
        <end position="78"/>
    </location>
</feature>
<sequence>MSLELQDDEMATVEEMLAFVDSFKWDEVLFGGDHVTNIDIKCLEPLTEAPASESVSSTTKSPPKRKRIRTGWSSSTGLQRRKRAELQFLRAHVKELEVYVEQLKSKAGQSLLISPEKNCGPIDWREVALTEFIERKKSEEANRILRDIVDNATLVKNMVIEEPRK</sequence>
<reference evidence="2" key="1">
    <citation type="submission" date="2023-08" db="EMBL/GenBank/DDBJ databases">
        <title>Reference Genome Resource for the Citrus Pathogen Phytophthora citrophthora.</title>
        <authorList>
            <person name="Moller H."/>
            <person name="Coetzee B."/>
            <person name="Rose L.J."/>
            <person name="Van Niekerk J.M."/>
        </authorList>
    </citation>
    <scope>NUCLEOTIDE SEQUENCE</scope>
    <source>
        <strain evidence="2">STE-U-9442</strain>
    </source>
</reference>